<evidence type="ECO:0000313" key="7">
    <source>
        <dbReference type="EnsemblPlants" id="ONIVA10G02500.1"/>
    </source>
</evidence>
<dbReference type="SUPFAM" id="SSF101936">
    <property type="entry name" value="DNA-binding pseudobarrel domain"/>
    <property type="match status" value="1"/>
</dbReference>
<dbReference type="AlphaFoldDB" id="A0A0E0IPL6"/>
<feature type="transmembrane region" description="Helical" evidence="6">
    <location>
        <begin position="56"/>
        <end position="76"/>
    </location>
</feature>
<dbReference type="EnsemblPlants" id="ONIVA10G02500.1">
    <property type="protein sequence ID" value="ONIVA10G02500.1"/>
    <property type="gene ID" value="ONIVA10G02500"/>
</dbReference>
<accession>A0A0E0IPL6</accession>
<evidence type="ECO:0000256" key="1">
    <source>
        <dbReference type="ARBA" id="ARBA00004123"/>
    </source>
</evidence>
<dbReference type="GO" id="GO:0003677">
    <property type="term" value="F:DNA binding"/>
    <property type="evidence" value="ECO:0007669"/>
    <property type="project" value="UniProtKB-KW"/>
</dbReference>
<comment type="subcellular location">
    <subcellularLocation>
        <location evidence="1">Nucleus</location>
    </subcellularLocation>
</comment>
<keyword evidence="5" id="KW-0539">Nucleus</keyword>
<evidence type="ECO:0000256" key="4">
    <source>
        <dbReference type="ARBA" id="ARBA00023163"/>
    </source>
</evidence>
<evidence type="ECO:0000256" key="2">
    <source>
        <dbReference type="ARBA" id="ARBA00023015"/>
    </source>
</evidence>
<dbReference type="InterPro" id="IPR015300">
    <property type="entry name" value="DNA-bd_pseudobarrel_sf"/>
</dbReference>
<dbReference type="Proteomes" id="UP000006591">
    <property type="component" value="Chromosome 10"/>
</dbReference>
<keyword evidence="6" id="KW-0472">Membrane</keyword>
<evidence type="ECO:0008006" key="9">
    <source>
        <dbReference type="Google" id="ProtNLM"/>
    </source>
</evidence>
<dbReference type="HOGENOM" id="CLU_1996274_0_0_1"/>
<dbReference type="Gramene" id="ONIVA10G02500.1">
    <property type="protein sequence ID" value="ONIVA10G02500.1"/>
    <property type="gene ID" value="ONIVA10G02500"/>
</dbReference>
<dbReference type="GO" id="GO:0005634">
    <property type="term" value="C:nucleus"/>
    <property type="evidence" value="ECO:0007669"/>
    <property type="project" value="UniProtKB-SubCell"/>
</dbReference>
<keyword evidence="4" id="KW-0804">Transcription</keyword>
<sequence length="125" mass="14305">MEQDRVYFATEFSKKYIAKLVRAKTTHIKVQIAGGPSTTMVIYRSSDTRYNLSSGWLAFAAANSISLHTICIFHFYRAGDLRHHHRCSVKVSCIFSMRCCYLPYNSCCNTLYYPLLSVYLALLAL</sequence>
<name>A0A0E0IPL6_ORYNI</name>
<evidence type="ECO:0000256" key="6">
    <source>
        <dbReference type="SAM" id="Phobius"/>
    </source>
</evidence>
<keyword evidence="8" id="KW-1185">Reference proteome</keyword>
<proteinExistence type="predicted"/>
<reference evidence="7" key="1">
    <citation type="submission" date="2015-04" db="UniProtKB">
        <authorList>
            <consortium name="EnsemblPlants"/>
        </authorList>
    </citation>
    <scope>IDENTIFICATION</scope>
    <source>
        <strain evidence="7">SL10</strain>
    </source>
</reference>
<keyword evidence="6" id="KW-0812">Transmembrane</keyword>
<keyword evidence="6" id="KW-1133">Transmembrane helix</keyword>
<keyword evidence="2" id="KW-0805">Transcription regulation</keyword>
<dbReference type="Gene3D" id="2.40.330.10">
    <property type="entry name" value="DNA-binding pseudobarrel domain"/>
    <property type="match status" value="1"/>
</dbReference>
<evidence type="ECO:0000313" key="8">
    <source>
        <dbReference type="Proteomes" id="UP000006591"/>
    </source>
</evidence>
<organism evidence="7">
    <name type="scientific">Oryza nivara</name>
    <name type="common">Indian wild rice</name>
    <name type="synonym">Oryza sativa f. spontanea</name>
    <dbReference type="NCBI Taxonomy" id="4536"/>
    <lineage>
        <taxon>Eukaryota</taxon>
        <taxon>Viridiplantae</taxon>
        <taxon>Streptophyta</taxon>
        <taxon>Embryophyta</taxon>
        <taxon>Tracheophyta</taxon>
        <taxon>Spermatophyta</taxon>
        <taxon>Magnoliopsida</taxon>
        <taxon>Liliopsida</taxon>
        <taxon>Poales</taxon>
        <taxon>Poaceae</taxon>
        <taxon>BOP clade</taxon>
        <taxon>Oryzoideae</taxon>
        <taxon>Oryzeae</taxon>
        <taxon>Oryzinae</taxon>
        <taxon>Oryza</taxon>
    </lineage>
</organism>
<evidence type="ECO:0000256" key="3">
    <source>
        <dbReference type="ARBA" id="ARBA00023125"/>
    </source>
</evidence>
<keyword evidence="3" id="KW-0238">DNA-binding</keyword>
<reference evidence="7" key="2">
    <citation type="submission" date="2018-04" db="EMBL/GenBank/DDBJ databases">
        <title>OnivRS2 (Oryza nivara Reference Sequence Version 2).</title>
        <authorList>
            <person name="Zhang J."/>
            <person name="Kudrna D."/>
            <person name="Lee S."/>
            <person name="Talag J."/>
            <person name="Rajasekar S."/>
            <person name="Welchert J."/>
            <person name="Hsing Y.-I."/>
            <person name="Wing R.A."/>
        </authorList>
    </citation>
    <scope>NUCLEOTIDE SEQUENCE [LARGE SCALE GENOMIC DNA]</scope>
</reference>
<evidence type="ECO:0000256" key="5">
    <source>
        <dbReference type="ARBA" id="ARBA00023242"/>
    </source>
</evidence>
<protein>
    <recommendedName>
        <fullName evidence="9">TF-B3 domain-containing protein</fullName>
    </recommendedName>
</protein>